<dbReference type="HOGENOM" id="CLU_183716_0_0_0"/>
<gene>
    <name evidence="1" type="ordered locus">Rcas_1167</name>
</gene>
<proteinExistence type="predicted"/>
<sequence>MYLEPHQEMLLKQRAQEQGLTEAEIIRRAIEQHVHLSLVPRRDLAAWEKESAFIPRLMEHGPAPGRSIWRREELHERQSAGGHECSGLCL</sequence>
<dbReference type="EMBL" id="CP000804">
    <property type="protein sequence ID" value="ABU57264.1"/>
    <property type="molecule type" value="Genomic_DNA"/>
</dbReference>
<accession>A7NIG4</accession>
<dbReference type="Proteomes" id="UP000000263">
    <property type="component" value="Chromosome"/>
</dbReference>
<dbReference type="KEGG" id="rca:Rcas_1167"/>
<name>A7NIG4_ROSCS</name>
<dbReference type="AlphaFoldDB" id="A7NIG4"/>
<evidence type="ECO:0000313" key="2">
    <source>
        <dbReference type="Proteomes" id="UP000000263"/>
    </source>
</evidence>
<dbReference type="eggNOG" id="ENOG5033KZG">
    <property type="taxonomic scope" value="Bacteria"/>
</dbReference>
<protein>
    <submittedName>
        <fullName evidence="1">Uncharacterized protein</fullName>
    </submittedName>
</protein>
<reference evidence="1 2" key="1">
    <citation type="submission" date="2007-08" db="EMBL/GenBank/DDBJ databases">
        <title>Complete sequence of Roseiflexus castenholzii DSM 13941.</title>
        <authorList>
            <consortium name="US DOE Joint Genome Institute"/>
            <person name="Copeland A."/>
            <person name="Lucas S."/>
            <person name="Lapidus A."/>
            <person name="Barry K."/>
            <person name="Glavina del Rio T."/>
            <person name="Dalin E."/>
            <person name="Tice H."/>
            <person name="Pitluck S."/>
            <person name="Thompson L.S."/>
            <person name="Brettin T."/>
            <person name="Bruce D."/>
            <person name="Detter J.C."/>
            <person name="Han C."/>
            <person name="Tapia R."/>
            <person name="Schmutz J."/>
            <person name="Larimer F."/>
            <person name="Land M."/>
            <person name="Hauser L."/>
            <person name="Kyrpides N."/>
            <person name="Mikhailova N."/>
            <person name="Bryant D.A."/>
            <person name="Hanada S."/>
            <person name="Tsukatani Y."/>
            <person name="Richardson P."/>
        </authorList>
    </citation>
    <scope>NUCLEOTIDE SEQUENCE [LARGE SCALE GENOMIC DNA]</scope>
    <source>
        <strain evidence="2">DSM 13941 / HLO8</strain>
    </source>
</reference>
<evidence type="ECO:0000313" key="1">
    <source>
        <dbReference type="EMBL" id="ABU57264.1"/>
    </source>
</evidence>
<organism evidence="1 2">
    <name type="scientific">Roseiflexus castenholzii (strain DSM 13941 / HLO8)</name>
    <dbReference type="NCBI Taxonomy" id="383372"/>
    <lineage>
        <taxon>Bacteria</taxon>
        <taxon>Bacillati</taxon>
        <taxon>Chloroflexota</taxon>
        <taxon>Chloroflexia</taxon>
        <taxon>Chloroflexales</taxon>
        <taxon>Roseiflexineae</taxon>
        <taxon>Roseiflexaceae</taxon>
        <taxon>Roseiflexus</taxon>
    </lineage>
</organism>
<keyword evidence="2" id="KW-1185">Reference proteome</keyword>